<dbReference type="CDD" id="cd12107">
    <property type="entry name" value="Hemerythrin"/>
    <property type="match status" value="1"/>
</dbReference>
<accession>A0A0F8Y0B4</accession>
<keyword evidence="3" id="KW-0408">Iron</keyword>
<dbReference type="GO" id="GO:0046872">
    <property type="term" value="F:metal ion binding"/>
    <property type="evidence" value="ECO:0007669"/>
    <property type="project" value="UniProtKB-KW"/>
</dbReference>
<organism evidence="5">
    <name type="scientific">marine sediment metagenome</name>
    <dbReference type="NCBI Taxonomy" id="412755"/>
    <lineage>
        <taxon>unclassified sequences</taxon>
        <taxon>metagenomes</taxon>
        <taxon>ecological metagenomes</taxon>
    </lineage>
</organism>
<feature type="domain" description="Hemerythrin-like" evidence="4">
    <location>
        <begin position="12"/>
        <end position="128"/>
    </location>
</feature>
<evidence type="ECO:0000256" key="2">
    <source>
        <dbReference type="ARBA" id="ARBA00022723"/>
    </source>
</evidence>
<dbReference type="InterPro" id="IPR050669">
    <property type="entry name" value="Hemerythrin"/>
</dbReference>
<protein>
    <recommendedName>
        <fullName evidence="4">Hemerythrin-like domain-containing protein</fullName>
    </recommendedName>
</protein>
<evidence type="ECO:0000259" key="4">
    <source>
        <dbReference type="Pfam" id="PF01814"/>
    </source>
</evidence>
<sequence length="134" mass="15673">MLIKWEDKYCVGVEEFDEQHKKLISLINVLYDAMRVGKGKDALSGIFDELIEYTDTHFKAEEKRFAECNYPGEIGHVIEHEKLIMEVMKFKQDCNIGREALSIHVMNFLKSWLTEHIMERDQKYAPFLTAKGVS</sequence>
<dbReference type="EMBL" id="LAZR01069464">
    <property type="protein sequence ID" value="KKK47659.1"/>
    <property type="molecule type" value="Genomic_DNA"/>
</dbReference>
<dbReference type="PROSITE" id="PS00550">
    <property type="entry name" value="HEMERYTHRINS"/>
    <property type="match status" value="1"/>
</dbReference>
<dbReference type="AlphaFoldDB" id="A0A0F8Y0B4"/>
<dbReference type="Pfam" id="PF01814">
    <property type="entry name" value="Hemerythrin"/>
    <property type="match status" value="1"/>
</dbReference>
<dbReference type="NCBIfam" id="NF033749">
    <property type="entry name" value="bact_hemeryth"/>
    <property type="match status" value="1"/>
</dbReference>
<gene>
    <name evidence="5" type="ORF">LCGC14_3152960</name>
</gene>
<dbReference type="Gene3D" id="1.20.120.50">
    <property type="entry name" value="Hemerythrin-like"/>
    <property type="match status" value="1"/>
</dbReference>
<dbReference type="InterPro" id="IPR012312">
    <property type="entry name" value="Hemerythrin-like"/>
</dbReference>
<evidence type="ECO:0000256" key="3">
    <source>
        <dbReference type="ARBA" id="ARBA00023004"/>
    </source>
</evidence>
<proteinExistence type="inferred from homology"/>
<dbReference type="NCBIfam" id="TIGR02481">
    <property type="entry name" value="hemeryth_dom"/>
    <property type="match status" value="1"/>
</dbReference>
<dbReference type="SUPFAM" id="SSF47188">
    <property type="entry name" value="Hemerythrin-like"/>
    <property type="match status" value="1"/>
</dbReference>
<name>A0A0F8Y0B4_9ZZZZ</name>
<evidence type="ECO:0000256" key="1">
    <source>
        <dbReference type="ARBA" id="ARBA00010587"/>
    </source>
</evidence>
<dbReference type="PANTHER" id="PTHR37164:SF1">
    <property type="entry name" value="BACTERIOHEMERYTHRIN"/>
    <property type="match status" value="1"/>
</dbReference>
<keyword evidence="2" id="KW-0479">Metal-binding</keyword>
<evidence type="ECO:0000313" key="5">
    <source>
        <dbReference type="EMBL" id="KKK47659.1"/>
    </source>
</evidence>
<reference evidence="5" key="1">
    <citation type="journal article" date="2015" name="Nature">
        <title>Complex archaea that bridge the gap between prokaryotes and eukaryotes.</title>
        <authorList>
            <person name="Spang A."/>
            <person name="Saw J.H."/>
            <person name="Jorgensen S.L."/>
            <person name="Zaremba-Niedzwiedzka K."/>
            <person name="Martijn J."/>
            <person name="Lind A.E."/>
            <person name="van Eijk R."/>
            <person name="Schleper C."/>
            <person name="Guy L."/>
            <person name="Ettema T.J."/>
        </authorList>
    </citation>
    <scope>NUCLEOTIDE SEQUENCE</scope>
</reference>
<dbReference type="PANTHER" id="PTHR37164">
    <property type="entry name" value="BACTERIOHEMERYTHRIN"/>
    <property type="match status" value="1"/>
</dbReference>
<comment type="caution">
    <text evidence="5">The sequence shown here is derived from an EMBL/GenBank/DDBJ whole genome shotgun (WGS) entry which is preliminary data.</text>
</comment>
<dbReference type="InterPro" id="IPR016131">
    <property type="entry name" value="Haemerythrin_Fe_BS"/>
</dbReference>
<dbReference type="InterPro" id="IPR035938">
    <property type="entry name" value="Hemerythrin-like_sf"/>
</dbReference>
<dbReference type="InterPro" id="IPR012827">
    <property type="entry name" value="Hemerythrin_metal-bd"/>
</dbReference>
<comment type="similarity">
    <text evidence="1">Belongs to the hemerythrin family.</text>
</comment>